<protein>
    <recommendedName>
        <fullName evidence="2">Aminotransferase class V domain-containing protein</fullName>
    </recommendedName>
</protein>
<dbReference type="Proteomes" id="UP000509510">
    <property type="component" value="Chromosome I"/>
</dbReference>
<evidence type="ECO:0000256" key="1">
    <source>
        <dbReference type="ARBA" id="ARBA00022898"/>
    </source>
</evidence>
<dbReference type="Gene3D" id="3.90.1150.10">
    <property type="entry name" value="Aspartate Aminotransferase, domain 1"/>
    <property type="match status" value="1"/>
</dbReference>
<evidence type="ECO:0000313" key="3">
    <source>
        <dbReference type="EMBL" id="QKX54551.1"/>
    </source>
</evidence>
<gene>
    <name evidence="3" type="ORF">TRUGW13939_01638</name>
</gene>
<dbReference type="KEGG" id="trg:TRUGW13939_01638"/>
<dbReference type="Gene3D" id="3.40.640.10">
    <property type="entry name" value="Type I PLP-dependent aspartate aminotransferase-like (Major domain)"/>
    <property type="match status" value="1"/>
</dbReference>
<dbReference type="AlphaFoldDB" id="A0A7H8QLZ7"/>
<accession>A0A7H8QLZ7</accession>
<organism evidence="3 4">
    <name type="scientific">Talaromyces rugulosus</name>
    <name type="common">Penicillium rugulosum</name>
    <dbReference type="NCBI Taxonomy" id="121627"/>
    <lineage>
        <taxon>Eukaryota</taxon>
        <taxon>Fungi</taxon>
        <taxon>Dikarya</taxon>
        <taxon>Ascomycota</taxon>
        <taxon>Pezizomycotina</taxon>
        <taxon>Eurotiomycetes</taxon>
        <taxon>Eurotiomycetidae</taxon>
        <taxon>Eurotiales</taxon>
        <taxon>Trichocomaceae</taxon>
        <taxon>Talaromyces</taxon>
        <taxon>Talaromyces sect. Islandici</taxon>
    </lineage>
</organism>
<feature type="domain" description="Aminotransferase class V" evidence="2">
    <location>
        <begin position="31"/>
        <end position="237"/>
    </location>
</feature>
<dbReference type="PANTHER" id="PTHR43092">
    <property type="entry name" value="L-CYSTEINE DESULFHYDRASE"/>
    <property type="match status" value="1"/>
</dbReference>
<dbReference type="EMBL" id="CP055898">
    <property type="protein sequence ID" value="QKX54551.1"/>
    <property type="molecule type" value="Genomic_DNA"/>
</dbReference>
<dbReference type="SUPFAM" id="SSF53383">
    <property type="entry name" value="PLP-dependent transferases"/>
    <property type="match status" value="1"/>
</dbReference>
<dbReference type="PANTHER" id="PTHR43092:SF2">
    <property type="entry name" value="HERCYNYLCYSTEINE SULFOXIDE LYASE"/>
    <property type="match status" value="1"/>
</dbReference>
<name>A0A7H8QLZ7_TALRU</name>
<dbReference type="InterPro" id="IPR015424">
    <property type="entry name" value="PyrdxlP-dep_Trfase"/>
</dbReference>
<proteinExistence type="predicted"/>
<reference evidence="4" key="1">
    <citation type="submission" date="2020-06" db="EMBL/GenBank/DDBJ databases">
        <title>A chromosome-scale genome assembly of Talaromyces rugulosus W13939.</title>
        <authorList>
            <person name="Wang B."/>
            <person name="Guo L."/>
            <person name="Ye K."/>
            <person name="Wang L."/>
        </authorList>
    </citation>
    <scope>NUCLEOTIDE SEQUENCE [LARGE SCALE GENOMIC DNA]</scope>
    <source>
        <strain evidence="4">W13939</strain>
    </source>
</reference>
<dbReference type="RefSeq" id="XP_035340730.1">
    <property type="nucleotide sequence ID" value="XM_035484837.1"/>
</dbReference>
<evidence type="ECO:0000313" key="4">
    <source>
        <dbReference type="Proteomes" id="UP000509510"/>
    </source>
</evidence>
<dbReference type="OrthoDB" id="5978656at2759"/>
<evidence type="ECO:0000259" key="2">
    <source>
        <dbReference type="Pfam" id="PF00266"/>
    </source>
</evidence>
<dbReference type="Pfam" id="PF00266">
    <property type="entry name" value="Aminotran_5"/>
    <property type="match status" value="1"/>
</dbReference>
<keyword evidence="1" id="KW-0663">Pyridoxal phosphate</keyword>
<dbReference type="InterPro" id="IPR015421">
    <property type="entry name" value="PyrdxlP-dep_Trfase_major"/>
</dbReference>
<dbReference type="InterPro" id="IPR015422">
    <property type="entry name" value="PyrdxlP-dep_Trfase_small"/>
</dbReference>
<sequence>MPTPFGTPMRNHFPFPSSSTNINNGSFGSYPTCIHEALAKYHHQTNAEPDIFIRYKLPTLIDRSRDAVAALINARSVDDLVLVPNVTTGVNTILWNLRFAKGDKIVYLGTTYGACEKIIDFVTESSSSESSGDVEAVRVDIQYPISKTAILQNFENAISQPGVRIALFDTISSLPAFRLPCEEMVALCKQYNVLSLVDGAHGIGCIPLDMQQLDADFFVSNLHKWLFTPRSCAALHIPARNQHLIRSSLPTSHGYVPMDKPGKPKIYNPLPPTDKPAFAQLFEFVGTMDYAPYLCVPDALQYRKQVCGGEDAIMQYCINLAQQGGERVAEILGTEVIGEKWQRECPMAMVRLSVDVSGKSEKQSKAMGAWIEKEGADNHGFFAPVILHNGYLLVRLSAQVYLTLQDFEKVGRALVTLCERAQLIADI</sequence>
<dbReference type="InterPro" id="IPR000192">
    <property type="entry name" value="Aminotrans_V_dom"/>
</dbReference>
<dbReference type="GeneID" id="55989148"/>
<keyword evidence="4" id="KW-1185">Reference proteome</keyword>